<dbReference type="GO" id="GO:0001710">
    <property type="term" value="P:mesodermal cell fate commitment"/>
    <property type="evidence" value="ECO:0007669"/>
    <property type="project" value="UniProtKB-ARBA"/>
</dbReference>
<dbReference type="GO" id="GO:0005634">
    <property type="term" value="C:nucleus"/>
    <property type="evidence" value="ECO:0007669"/>
    <property type="project" value="UniProtKB-SubCell"/>
</dbReference>
<evidence type="ECO:0000313" key="7">
    <source>
        <dbReference type="EMBL" id="MPC66599.1"/>
    </source>
</evidence>
<dbReference type="PANTHER" id="PTHR46262:SF2">
    <property type="entry name" value="FORKHEAD BOX PROTEIN BINIOU"/>
    <property type="match status" value="1"/>
</dbReference>
<dbReference type="FunFam" id="1.10.10.10:FF:000071">
    <property type="entry name" value="Forkhead box F1"/>
    <property type="match status" value="1"/>
</dbReference>
<evidence type="ECO:0000256" key="2">
    <source>
        <dbReference type="ARBA" id="ARBA00023125"/>
    </source>
</evidence>
<dbReference type="InterPro" id="IPR030456">
    <property type="entry name" value="TF_fork_head_CS_2"/>
</dbReference>
<dbReference type="InterPro" id="IPR018122">
    <property type="entry name" value="TF_fork_head_CS_1"/>
</dbReference>
<evidence type="ECO:0000256" key="5">
    <source>
        <dbReference type="SAM" id="MobiDB-lite"/>
    </source>
</evidence>
<dbReference type="EMBL" id="VSRR010024994">
    <property type="protein sequence ID" value="MPC66599.1"/>
    <property type="molecule type" value="Genomic_DNA"/>
</dbReference>
<evidence type="ECO:0000256" key="1">
    <source>
        <dbReference type="ARBA" id="ARBA00004123"/>
    </source>
</evidence>
<sequence>MAFLQSSLTPRPHISACAQRCGVPATAPGTGTLTWARPDQCHPYPERTCCAWWRGALPSSANRLSATITSLGLRSVAGTAEFGDLALLASAVTMKGEEEGGVAALAPLVPPEDAPPPPITEVPSDTSTGVAAPSASSEKSSGGAKRGGARRQEKPPYSYIALIVMAIQSSPQRRLTLSEIYQFLQHRFAFFRGSYTGWKNSVRHNLSLNECFIKLPKSMGRPGKGHYWAIDPTAELMFEEGSFRRRPRGFRRKVQAMKPYQLYQGAAPSLPSHYDMCGTPAAQYGQYPSYQDYASYTQPATSYSTNMYAPCPLTSYSTSGGGGVAEYQPTSPGVYPGMAPTAPLPSMGPLGDRDMWSALTPNTTPTLTPTATYVKQSNSPTMTLPLTQALSGEQGGKGRTLVFVDGGGGRPAFLAATTPRPQLSTQTPLQSAPVSRRSNVHHLHAITSHSATCLTLLLKTRHKNYATSALLVSLTAPTLG</sequence>
<dbReference type="PROSITE" id="PS00657">
    <property type="entry name" value="FORK_HEAD_1"/>
    <property type="match status" value="1"/>
</dbReference>
<feature type="domain" description="Fork-head" evidence="6">
    <location>
        <begin position="154"/>
        <end position="248"/>
    </location>
</feature>
<dbReference type="InterPro" id="IPR001766">
    <property type="entry name" value="Fork_head_dom"/>
</dbReference>
<keyword evidence="2 4" id="KW-0238">DNA-binding</keyword>
<dbReference type="PROSITE" id="PS00658">
    <property type="entry name" value="FORK_HEAD_2"/>
    <property type="match status" value="1"/>
</dbReference>
<dbReference type="Gene3D" id="1.10.10.10">
    <property type="entry name" value="Winged helix-like DNA-binding domain superfamily/Winged helix DNA-binding domain"/>
    <property type="match status" value="1"/>
</dbReference>
<evidence type="ECO:0000256" key="3">
    <source>
        <dbReference type="ARBA" id="ARBA00023242"/>
    </source>
</evidence>
<dbReference type="InterPro" id="IPR036388">
    <property type="entry name" value="WH-like_DNA-bd_sf"/>
</dbReference>
<dbReference type="InterPro" id="IPR051770">
    <property type="entry name" value="Forkhead_box_regulator"/>
</dbReference>
<dbReference type="PRINTS" id="PR00053">
    <property type="entry name" value="FORKHEAD"/>
</dbReference>
<dbReference type="Pfam" id="PF00250">
    <property type="entry name" value="Forkhead"/>
    <property type="match status" value="1"/>
</dbReference>
<feature type="compositionally biased region" description="Low complexity" evidence="5">
    <location>
        <begin position="131"/>
        <end position="143"/>
    </location>
</feature>
<keyword evidence="3 4" id="KW-0539">Nucleus</keyword>
<feature type="DNA-binding region" description="Fork-head" evidence="4">
    <location>
        <begin position="154"/>
        <end position="248"/>
    </location>
</feature>
<dbReference type="InterPro" id="IPR036390">
    <property type="entry name" value="WH_DNA-bd_sf"/>
</dbReference>
<protein>
    <submittedName>
        <fullName evidence="7">Forkhead box protein F1</fullName>
    </submittedName>
</protein>
<evidence type="ECO:0000259" key="6">
    <source>
        <dbReference type="PROSITE" id="PS50039"/>
    </source>
</evidence>
<dbReference type="PANTHER" id="PTHR46262">
    <property type="entry name" value="FORKHEAD BOX PROTEIN BINIOU"/>
    <property type="match status" value="1"/>
</dbReference>
<reference evidence="7 8" key="1">
    <citation type="submission" date="2019-05" db="EMBL/GenBank/DDBJ databases">
        <title>Another draft genome of Portunus trituberculatus and its Hox gene families provides insights of decapod evolution.</title>
        <authorList>
            <person name="Jeong J.-H."/>
            <person name="Song I."/>
            <person name="Kim S."/>
            <person name="Choi T."/>
            <person name="Kim D."/>
            <person name="Ryu S."/>
            <person name="Kim W."/>
        </authorList>
    </citation>
    <scope>NUCLEOTIDE SEQUENCE [LARGE SCALE GENOMIC DNA]</scope>
    <source>
        <tissue evidence="7">Muscle</tissue>
    </source>
</reference>
<dbReference type="SUPFAM" id="SSF46785">
    <property type="entry name" value="Winged helix' DNA-binding domain"/>
    <property type="match status" value="1"/>
</dbReference>
<dbReference type="CDD" id="cd20020">
    <property type="entry name" value="FH_FOXF"/>
    <property type="match status" value="1"/>
</dbReference>
<comment type="subcellular location">
    <subcellularLocation>
        <location evidence="1 4">Nucleus</location>
    </subcellularLocation>
</comment>
<feature type="compositionally biased region" description="Pro residues" evidence="5">
    <location>
        <begin position="109"/>
        <end position="120"/>
    </location>
</feature>
<dbReference type="OrthoDB" id="5954824at2759"/>
<dbReference type="GO" id="GO:0009887">
    <property type="term" value="P:animal organ morphogenesis"/>
    <property type="evidence" value="ECO:0007669"/>
    <property type="project" value="TreeGrafter"/>
</dbReference>
<name>A0A5B7H9W6_PORTR</name>
<accession>A0A5B7H9W6</accession>
<comment type="caution">
    <text evidence="7">The sequence shown here is derived from an EMBL/GenBank/DDBJ whole genome shotgun (WGS) entry which is preliminary data.</text>
</comment>
<evidence type="ECO:0000256" key="4">
    <source>
        <dbReference type="PROSITE-ProRule" id="PRU00089"/>
    </source>
</evidence>
<feature type="region of interest" description="Disordered" evidence="5">
    <location>
        <begin position="109"/>
        <end position="152"/>
    </location>
</feature>
<organism evidence="7 8">
    <name type="scientific">Portunus trituberculatus</name>
    <name type="common">Swimming crab</name>
    <name type="synonym">Neptunus trituberculatus</name>
    <dbReference type="NCBI Taxonomy" id="210409"/>
    <lineage>
        <taxon>Eukaryota</taxon>
        <taxon>Metazoa</taxon>
        <taxon>Ecdysozoa</taxon>
        <taxon>Arthropoda</taxon>
        <taxon>Crustacea</taxon>
        <taxon>Multicrustacea</taxon>
        <taxon>Malacostraca</taxon>
        <taxon>Eumalacostraca</taxon>
        <taxon>Eucarida</taxon>
        <taxon>Decapoda</taxon>
        <taxon>Pleocyemata</taxon>
        <taxon>Brachyura</taxon>
        <taxon>Eubrachyura</taxon>
        <taxon>Portunoidea</taxon>
        <taxon>Portunidae</taxon>
        <taxon>Portuninae</taxon>
        <taxon>Portunus</taxon>
    </lineage>
</organism>
<dbReference type="Proteomes" id="UP000324222">
    <property type="component" value="Unassembled WGS sequence"/>
</dbReference>
<evidence type="ECO:0000313" key="8">
    <source>
        <dbReference type="Proteomes" id="UP000324222"/>
    </source>
</evidence>
<dbReference type="SMART" id="SM00339">
    <property type="entry name" value="FH"/>
    <property type="match status" value="1"/>
</dbReference>
<dbReference type="AlphaFoldDB" id="A0A5B7H9W6"/>
<dbReference type="GO" id="GO:0000978">
    <property type="term" value="F:RNA polymerase II cis-regulatory region sequence-specific DNA binding"/>
    <property type="evidence" value="ECO:0007669"/>
    <property type="project" value="TreeGrafter"/>
</dbReference>
<dbReference type="GO" id="GO:0000981">
    <property type="term" value="F:DNA-binding transcription factor activity, RNA polymerase II-specific"/>
    <property type="evidence" value="ECO:0007669"/>
    <property type="project" value="TreeGrafter"/>
</dbReference>
<gene>
    <name evidence="7" type="primary">FOXF1</name>
    <name evidence="7" type="ORF">E2C01_060749</name>
</gene>
<keyword evidence="8" id="KW-1185">Reference proteome</keyword>
<proteinExistence type="predicted"/>
<dbReference type="PROSITE" id="PS50039">
    <property type="entry name" value="FORK_HEAD_3"/>
    <property type="match status" value="1"/>
</dbReference>